<comment type="caution">
    <text evidence="8">The sequence shown here is derived from an EMBL/GenBank/DDBJ whole genome shotgun (WGS) entry which is preliminary data.</text>
</comment>
<keyword evidence="6" id="KW-0325">Glycoprotein</keyword>
<keyword evidence="5 7" id="KW-0378">Hydrolase</keyword>
<evidence type="ECO:0000313" key="9">
    <source>
        <dbReference type="Proteomes" id="UP001054945"/>
    </source>
</evidence>
<dbReference type="InterPro" id="IPR018202">
    <property type="entry name" value="Ser_caboxypep_ser_AS"/>
</dbReference>
<protein>
    <recommendedName>
        <fullName evidence="7">Carboxypeptidase</fullName>
        <ecNumber evidence="7">3.4.16.-</ecNumber>
    </recommendedName>
</protein>
<evidence type="ECO:0000313" key="8">
    <source>
        <dbReference type="EMBL" id="GIY65291.1"/>
    </source>
</evidence>
<reference evidence="8 9" key="1">
    <citation type="submission" date="2021-06" db="EMBL/GenBank/DDBJ databases">
        <title>Caerostris extrusa draft genome.</title>
        <authorList>
            <person name="Kono N."/>
            <person name="Arakawa K."/>
        </authorList>
    </citation>
    <scope>NUCLEOTIDE SEQUENCE [LARGE SCALE GENOMIC DNA]</scope>
</reference>
<feature type="chain" id="PRO_5043107313" description="Carboxypeptidase" evidence="7">
    <location>
        <begin position="18"/>
        <end position="416"/>
    </location>
</feature>
<sequence length="416" mass="47020">MLLLALFSLSFCSVALAAPVEKKEAWGYVNVRKDAYMFWGTWLILYWLWKFHGNRTLGCKSKSKKSYLAPKANLLFIDNPVGTGFSYVTNNSAFARDNKQIAQDLTTTLYSVLDTVPEFQKTPLYIFSESYGGKMTVDFAVALIQAIKNKNITCNFKGIALGDSWISPLDSVYTWANYLYINSLLDKSEFATVKDYAYKIKVSLVKKQYKIATVQFAEMQQLVGNLTNNVDWYNILKDEGPGSNKSVNKFSKKSHLFTMFKNIVEPYYVDPLDALMNGKVRQKLNDIPKNVTWGGQSTAVFEALEEDFMKDVISSVDYLLTNESWLDVNIYTGQLDLIVDTAGTLNWIDNLKWTGLKGFASTSKKPITFPGGRTGGFVKSFKQLRLFWILKAGHMVPSDAPETALIMLDTIINKKK</sequence>
<gene>
    <name evidence="8" type="primary">SCPEP1</name>
    <name evidence="8" type="ORF">CEXT_352271</name>
</gene>
<dbReference type="Proteomes" id="UP001054945">
    <property type="component" value="Unassembled WGS sequence"/>
</dbReference>
<evidence type="ECO:0000256" key="4">
    <source>
        <dbReference type="ARBA" id="ARBA00022729"/>
    </source>
</evidence>
<name>A0AAV4V592_CAEEX</name>
<dbReference type="InterPro" id="IPR001563">
    <property type="entry name" value="Peptidase_S10"/>
</dbReference>
<keyword evidence="9" id="KW-1185">Reference proteome</keyword>
<proteinExistence type="inferred from homology"/>
<dbReference type="EC" id="3.4.16.-" evidence="7"/>
<keyword evidence="4 7" id="KW-0732">Signal</keyword>
<dbReference type="GO" id="GO:0006508">
    <property type="term" value="P:proteolysis"/>
    <property type="evidence" value="ECO:0007669"/>
    <property type="project" value="UniProtKB-KW"/>
</dbReference>
<organism evidence="8 9">
    <name type="scientific">Caerostris extrusa</name>
    <name type="common">Bark spider</name>
    <name type="synonym">Caerostris bankana</name>
    <dbReference type="NCBI Taxonomy" id="172846"/>
    <lineage>
        <taxon>Eukaryota</taxon>
        <taxon>Metazoa</taxon>
        <taxon>Ecdysozoa</taxon>
        <taxon>Arthropoda</taxon>
        <taxon>Chelicerata</taxon>
        <taxon>Arachnida</taxon>
        <taxon>Araneae</taxon>
        <taxon>Araneomorphae</taxon>
        <taxon>Entelegynae</taxon>
        <taxon>Araneoidea</taxon>
        <taxon>Araneidae</taxon>
        <taxon>Caerostris</taxon>
    </lineage>
</organism>
<dbReference type="PRINTS" id="PR00724">
    <property type="entry name" value="CRBOXYPTASEC"/>
</dbReference>
<dbReference type="GO" id="GO:0004185">
    <property type="term" value="F:serine-type carboxypeptidase activity"/>
    <property type="evidence" value="ECO:0007669"/>
    <property type="project" value="UniProtKB-UniRule"/>
</dbReference>
<feature type="signal peptide" evidence="7">
    <location>
        <begin position="1"/>
        <end position="17"/>
    </location>
</feature>
<evidence type="ECO:0000256" key="2">
    <source>
        <dbReference type="ARBA" id="ARBA00022645"/>
    </source>
</evidence>
<dbReference type="PANTHER" id="PTHR11802">
    <property type="entry name" value="SERINE PROTEASE FAMILY S10 SERINE CARBOXYPEPTIDASE"/>
    <property type="match status" value="1"/>
</dbReference>
<dbReference type="PANTHER" id="PTHR11802:SF3">
    <property type="entry name" value="RETINOID-INDUCIBLE SERINE CARBOXYPEPTIDASE"/>
    <property type="match status" value="1"/>
</dbReference>
<dbReference type="EMBL" id="BPLR01013980">
    <property type="protein sequence ID" value="GIY65291.1"/>
    <property type="molecule type" value="Genomic_DNA"/>
</dbReference>
<comment type="similarity">
    <text evidence="1 7">Belongs to the peptidase S10 family.</text>
</comment>
<evidence type="ECO:0000256" key="7">
    <source>
        <dbReference type="RuleBase" id="RU361156"/>
    </source>
</evidence>
<keyword evidence="3 7" id="KW-0645">Protease</keyword>
<dbReference type="InterPro" id="IPR029058">
    <property type="entry name" value="AB_hydrolase_fold"/>
</dbReference>
<keyword evidence="2 7" id="KW-0121">Carboxypeptidase</keyword>
<dbReference type="Pfam" id="PF00450">
    <property type="entry name" value="Peptidase_S10"/>
    <property type="match status" value="1"/>
</dbReference>
<evidence type="ECO:0000256" key="3">
    <source>
        <dbReference type="ARBA" id="ARBA00022670"/>
    </source>
</evidence>
<dbReference type="SUPFAM" id="SSF53474">
    <property type="entry name" value="alpha/beta-Hydrolases"/>
    <property type="match status" value="1"/>
</dbReference>
<evidence type="ECO:0000256" key="5">
    <source>
        <dbReference type="ARBA" id="ARBA00022801"/>
    </source>
</evidence>
<dbReference type="PROSITE" id="PS00131">
    <property type="entry name" value="CARBOXYPEPT_SER_SER"/>
    <property type="match status" value="1"/>
</dbReference>
<accession>A0AAV4V592</accession>
<evidence type="ECO:0000256" key="6">
    <source>
        <dbReference type="ARBA" id="ARBA00023180"/>
    </source>
</evidence>
<dbReference type="Gene3D" id="3.40.50.1820">
    <property type="entry name" value="alpha/beta hydrolase"/>
    <property type="match status" value="1"/>
</dbReference>
<dbReference type="AlphaFoldDB" id="A0AAV4V592"/>
<evidence type="ECO:0000256" key="1">
    <source>
        <dbReference type="ARBA" id="ARBA00009431"/>
    </source>
</evidence>